<dbReference type="VEuPathDB" id="VectorBase:HLOH_057613"/>
<dbReference type="EMBL" id="JABSTR010000006">
    <property type="protein sequence ID" value="KAH9374279.1"/>
    <property type="molecule type" value="Genomic_DNA"/>
</dbReference>
<sequence>MKNSGSKTKHERVHAAHEVVSDPRNATPLLPGEGRRRKETTTLGKGRTGSSLQPRWATECPLSIPRETCSAAATTLASRLGWRRGAAAFRVDRARLLPGKGNNRRRAAPVAAMESATMKMGSSLGFGGTSSWFPTRDRRTLGWPLTDSPLPVAIITAVYVYFVKVAGPRWMSKRKPFELKNVILAYNLLAAVFSGFFALRFAKLAYWDRGYTFLQDLDVSDEPASLEIVRLSWWLYMFKLSELSSTVFYVLRRKNDQVSGLHVVHHVIVAWNVWLNVSHSAQSHTMFVVCVNSFVHVCTYSYYFLAALGPAYRKWLWWKQYLTIVQIMQFVLYLIHAVCLLFARGNYVPLFVWLEFGQAVLFFSLFVGFYVRSYTQRKGPPLKGE</sequence>
<keyword evidence="3 10" id="KW-0808">Transferase</keyword>
<evidence type="ECO:0000256" key="10">
    <source>
        <dbReference type="RuleBase" id="RU361115"/>
    </source>
</evidence>
<evidence type="ECO:0000256" key="7">
    <source>
        <dbReference type="ARBA" id="ARBA00023098"/>
    </source>
</evidence>
<evidence type="ECO:0000256" key="9">
    <source>
        <dbReference type="ARBA" id="ARBA00023160"/>
    </source>
</evidence>
<evidence type="ECO:0000256" key="2">
    <source>
        <dbReference type="ARBA" id="ARBA00022516"/>
    </source>
</evidence>
<comment type="caution">
    <text evidence="12">The sequence shown here is derived from an EMBL/GenBank/DDBJ whole genome shotgun (WGS) entry which is preliminary data.</text>
</comment>
<evidence type="ECO:0000256" key="3">
    <source>
        <dbReference type="ARBA" id="ARBA00022679"/>
    </source>
</evidence>
<keyword evidence="13" id="KW-1185">Reference proteome</keyword>
<keyword evidence="5 10" id="KW-0276">Fatty acid metabolism</keyword>
<feature type="transmembrane region" description="Helical" evidence="10">
    <location>
        <begin position="321"/>
        <end position="344"/>
    </location>
</feature>
<evidence type="ECO:0000256" key="1">
    <source>
        <dbReference type="ARBA" id="ARBA00004141"/>
    </source>
</evidence>
<evidence type="ECO:0000256" key="5">
    <source>
        <dbReference type="ARBA" id="ARBA00022832"/>
    </source>
</evidence>
<evidence type="ECO:0000256" key="6">
    <source>
        <dbReference type="ARBA" id="ARBA00022989"/>
    </source>
</evidence>
<dbReference type="PANTHER" id="PTHR11157">
    <property type="entry name" value="FATTY ACID ACYL TRANSFERASE-RELATED"/>
    <property type="match status" value="1"/>
</dbReference>
<keyword evidence="6 10" id="KW-1133">Transmembrane helix</keyword>
<feature type="transmembrane region" description="Helical" evidence="10">
    <location>
        <begin position="183"/>
        <end position="202"/>
    </location>
</feature>
<dbReference type="PANTHER" id="PTHR11157:SF69">
    <property type="entry name" value="ELONGATION OF VERY LONG CHAIN FATTY ACIDS PROTEIN 7"/>
    <property type="match status" value="1"/>
</dbReference>
<name>A0A9J6GHD9_HAELO</name>
<keyword evidence="4 10" id="KW-0812">Transmembrane</keyword>
<dbReference type="InterPro" id="IPR002076">
    <property type="entry name" value="ELO_fam"/>
</dbReference>
<dbReference type="OrthoDB" id="434092at2759"/>
<dbReference type="GO" id="GO:0034626">
    <property type="term" value="P:fatty acid elongation, polyunsaturated fatty acid"/>
    <property type="evidence" value="ECO:0007669"/>
    <property type="project" value="TreeGrafter"/>
</dbReference>
<organism evidence="12 13">
    <name type="scientific">Haemaphysalis longicornis</name>
    <name type="common">Bush tick</name>
    <dbReference type="NCBI Taxonomy" id="44386"/>
    <lineage>
        <taxon>Eukaryota</taxon>
        <taxon>Metazoa</taxon>
        <taxon>Ecdysozoa</taxon>
        <taxon>Arthropoda</taxon>
        <taxon>Chelicerata</taxon>
        <taxon>Arachnida</taxon>
        <taxon>Acari</taxon>
        <taxon>Parasitiformes</taxon>
        <taxon>Ixodida</taxon>
        <taxon>Ixodoidea</taxon>
        <taxon>Ixodidae</taxon>
        <taxon>Haemaphysalinae</taxon>
        <taxon>Haemaphysalis</taxon>
    </lineage>
</organism>
<evidence type="ECO:0000313" key="12">
    <source>
        <dbReference type="EMBL" id="KAH9374279.1"/>
    </source>
</evidence>
<dbReference type="GO" id="GO:0030148">
    <property type="term" value="P:sphingolipid biosynthetic process"/>
    <property type="evidence" value="ECO:0007669"/>
    <property type="project" value="TreeGrafter"/>
</dbReference>
<proteinExistence type="inferred from homology"/>
<evidence type="ECO:0000256" key="4">
    <source>
        <dbReference type="ARBA" id="ARBA00022692"/>
    </source>
</evidence>
<dbReference type="GO" id="GO:0009922">
    <property type="term" value="F:fatty acid elongase activity"/>
    <property type="evidence" value="ECO:0007669"/>
    <property type="project" value="UniProtKB-EC"/>
</dbReference>
<comment type="catalytic activity">
    <reaction evidence="10">
        <text>a very-long-chain acyl-CoA + malonyl-CoA + H(+) = a very-long-chain 3-oxoacyl-CoA + CO2 + CoA</text>
        <dbReference type="Rhea" id="RHEA:32727"/>
        <dbReference type="ChEBI" id="CHEBI:15378"/>
        <dbReference type="ChEBI" id="CHEBI:16526"/>
        <dbReference type="ChEBI" id="CHEBI:57287"/>
        <dbReference type="ChEBI" id="CHEBI:57384"/>
        <dbReference type="ChEBI" id="CHEBI:90725"/>
        <dbReference type="ChEBI" id="CHEBI:90736"/>
        <dbReference type="EC" id="2.3.1.199"/>
    </reaction>
</comment>
<feature type="transmembrane region" description="Helical" evidence="10">
    <location>
        <begin position="141"/>
        <end position="162"/>
    </location>
</feature>
<feature type="transmembrane region" description="Helical" evidence="10">
    <location>
        <begin position="286"/>
        <end position="309"/>
    </location>
</feature>
<reference evidence="12 13" key="1">
    <citation type="journal article" date="2020" name="Cell">
        <title>Large-Scale Comparative Analyses of Tick Genomes Elucidate Their Genetic Diversity and Vector Capacities.</title>
        <authorList>
            <consortium name="Tick Genome and Microbiome Consortium (TIGMIC)"/>
            <person name="Jia N."/>
            <person name="Wang J."/>
            <person name="Shi W."/>
            <person name="Du L."/>
            <person name="Sun Y."/>
            <person name="Zhan W."/>
            <person name="Jiang J.F."/>
            <person name="Wang Q."/>
            <person name="Zhang B."/>
            <person name="Ji P."/>
            <person name="Bell-Sakyi L."/>
            <person name="Cui X.M."/>
            <person name="Yuan T.T."/>
            <person name="Jiang B.G."/>
            <person name="Yang W.F."/>
            <person name="Lam T.T."/>
            <person name="Chang Q.C."/>
            <person name="Ding S.J."/>
            <person name="Wang X.J."/>
            <person name="Zhu J.G."/>
            <person name="Ruan X.D."/>
            <person name="Zhao L."/>
            <person name="Wei J.T."/>
            <person name="Ye R.Z."/>
            <person name="Que T.C."/>
            <person name="Du C.H."/>
            <person name="Zhou Y.H."/>
            <person name="Cheng J.X."/>
            <person name="Dai P.F."/>
            <person name="Guo W.B."/>
            <person name="Han X.H."/>
            <person name="Huang E.J."/>
            <person name="Li L.F."/>
            <person name="Wei W."/>
            <person name="Gao Y.C."/>
            <person name="Liu J.Z."/>
            <person name="Shao H.Z."/>
            <person name="Wang X."/>
            <person name="Wang C.C."/>
            <person name="Yang T.C."/>
            <person name="Huo Q.B."/>
            <person name="Li W."/>
            <person name="Chen H.Y."/>
            <person name="Chen S.E."/>
            <person name="Zhou L.G."/>
            <person name="Ni X.B."/>
            <person name="Tian J.H."/>
            <person name="Sheng Y."/>
            <person name="Liu T."/>
            <person name="Pan Y.S."/>
            <person name="Xia L.Y."/>
            <person name="Li J."/>
            <person name="Zhao F."/>
            <person name="Cao W.C."/>
        </authorList>
    </citation>
    <scope>NUCLEOTIDE SEQUENCE [LARGE SCALE GENOMIC DNA]</scope>
    <source>
        <strain evidence="12">HaeL-2018</strain>
    </source>
</reference>
<comment type="subcellular location">
    <subcellularLocation>
        <location evidence="1">Membrane</location>
        <topology evidence="1">Multi-pass membrane protein</topology>
    </subcellularLocation>
</comment>
<dbReference type="EC" id="2.3.1.199" evidence="10"/>
<feature type="transmembrane region" description="Helical" evidence="10">
    <location>
        <begin position="350"/>
        <end position="371"/>
    </location>
</feature>
<dbReference type="GO" id="GO:0019367">
    <property type="term" value="P:fatty acid elongation, saturated fatty acid"/>
    <property type="evidence" value="ECO:0007669"/>
    <property type="project" value="TreeGrafter"/>
</dbReference>
<dbReference type="OMA" id="PRWATEC"/>
<protein>
    <recommendedName>
        <fullName evidence="10">Elongation of very long chain fatty acids protein</fullName>
        <ecNumber evidence="10">2.3.1.199</ecNumber>
    </recommendedName>
    <alternativeName>
        <fullName evidence="10">Very-long-chain 3-oxoacyl-CoA synthase</fullName>
    </alternativeName>
</protein>
<comment type="similarity">
    <text evidence="10">Belongs to the ELO family.</text>
</comment>
<feature type="region of interest" description="Disordered" evidence="11">
    <location>
        <begin position="1"/>
        <end position="54"/>
    </location>
</feature>
<keyword evidence="7 10" id="KW-0443">Lipid metabolism</keyword>
<keyword evidence="9 10" id="KW-0275">Fatty acid biosynthesis</keyword>
<evidence type="ECO:0000313" key="13">
    <source>
        <dbReference type="Proteomes" id="UP000821853"/>
    </source>
</evidence>
<keyword evidence="2 10" id="KW-0444">Lipid biosynthesis</keyword>
<dbReference type="GO" id="GO:0005789">
    <property type="term" value="C:endoplasmic reticulum membrane"/>
    <property type="evidence" value="ECO:0007669"/>
    <property type="project" value="TreeGrafter"/>
</dbReference>
<dbReference type="GO" id="GO:0042761">
    <property type="term" value="P:very long-chain fatty acid biosynthetic process"/>
    <property type="evidence" value="ECO:0007669"/>
    <property type="project" value="TreeGrafter"/>
</dbReference>
<keyword evidence="8 10" id="KW-0472">Membrane</keyword>
<dbReference type="Proteomes" id="UP000821853">
    <property type="component" value="Chromosome 4"/>
</dbReference>
<evidence type="ECO:0000256" key="8">
    <source>
        <dbReference type="ARBA" id="ARBA00023136"/>
    </source>
</evidence>
<evidence type="ECO:0000256" key="11">
    <source>
        <dbReference type="SAM" id="MobiDB-lite"/>
    </source>
</evidence>
<dbReference type="GO" id="GO:0034625">
    <property type="term" value="P:fatty acid elongation, monounsaturated fatty acid"/>
    <property type="evidence" value="ECO:0007669"/>
    <property type="project" value="TreeGrafter"/>
</dbReference>
<gene>
    <name evidence="12" type="ORF">HPB48_005599</name>
</gene>
<accession>A0A9J6GHD9</accession>
<dbReference type="Pfam" id="PF01151">
    <property type="entry name" value="ELO"/>
    <property type="match status" value="1"/>
</dbReference>
<dbReference type="AlphaFoldDB" id="A0A9J6GHD9"/>